<dbReference type="CDD" id="cd05251">
    <property type="entry name" value="NmrA_like_SDR_a"/>
    <property type="match status" value="1"/>
</dbReference>
<dbReference type="SUPFAM" id="SSF51735">
    <property type="entry name" value="NAD(P)-binding Rossmann-fold domains"/>
    <property type="match status" value="1"/>
</dbReference>
<comment type="caution">
    <text evidence="4">The sequence shown here is derived from an EMBL/GenBank/DDBJ whole genome shotgun (WGS) entry which is preliminary data.</text>
</comment>
<dbReference type="Gene3D" id="3.90.25.10">
    <property type="entry name" value="UDP-galactose 4-epimerase, domain 1"/>
    <property type="match status" value="1"/>
</dbReference>
<evidence type="ECO:0000313" key="5">
    <source>
        <dbReference type="Proteomes" id="UP001589646"/>
    </source>
</evidence>
<keyword evidence="2" id="KW-0521">NADP</keyword>
<dbReference type="EMBL" id="JBHMCE010000019">
    <property type="protein sequence ID" value="MFB9533588.1"/>
    <property type="molecule type" value="Genomic_DNA"/>
</dbReference>
<dbReference type="PANTHER" id="PTHR42748:SF7">
    <property type="entry name" value="NMRA LIKE REDOX SENSOR 1-RELATED"/>
    <property type="match status" value="1"/>
</dbReference>
<evidence type="ECO:0000259" key="3">
    <source>
        <dbReference type="Pfam" id="PF05368"/>
    </source>
</evidence>
<sequence length="297" mass="32248">MDNTIVVTGATGTQGGATARALLAAGWRVRALVRDPQTAAAQELARAGAQLVRGDMGDRAQLETAFQGAYGVFSVQPTMGYPGTSADFTIEDELRLGRNVADAAAEARVRHFVYASVGSADADHGIRRWESKAELETYAKQLGLPLTILRPVRFMENQIDPRFGARDGVVADVIRPDVPVQLIAGTDIGVFAALAFTHREQYLDLTLELAGDERTMPEIAHLMSQTLGRPITYRAIPREALADKGHDAVAGYEFANHMGGWHADIPSLRERHPRLMDFATWLEREGATKDAAAQKSA</sequence>
<gene>
    <name evidence="4" type="ORF">ACFFRN_43940</name>
</gene>
<reference evidence="4 5" key="1">
    <citation type="submission" date="2024-09" db="EMBL/GenBank/DDBJ databases">
        <authorList>
            <person name="Sun Q."/>
            <person name="Mori K."/>
        </authorList>
    </citation>
    <scope>NUCLEOTIDE SEQUENCE [LARGE SCALE GENOMIC DNA]</scope>
    <source>
        <strain evidence="4 5">JCM 3323</strain>
    </source>
</reference>
<evidence type="ECO:0000313" key="4">
    <source>
        <dbReference type="EMBL" id="MFB9533588.1"/>
    </source>
</evidence>
<protein>
    <submittedName>
        <fullName evidence="4">NmrA/HSCARG family protein</fullName>
    </submittedName>
</protein>
<dbReference type="InterPro" id="IPR036291">
    <property type="entry name" value="NAD(P)-bd_dom_sf"/>
</dbReference>
<dbReference type="InterPro" id="IPR008030">
    <property type="entry name" value="NmrA-like"/>
</dbReference>
<comment type="similarity">
    <text evidence="1">Belongs to the NmrA-type oxidoreductase family.</text>
</comment>
<proteinExistence type="inferred from homology"/>
<keyword evidence="5" id="KW-1185">Reference proteome</keyword>
<dbReference type="Pfam" id="PF05368">
    <property type="entry name" value="NmrA"/>
    <property type="match status" value="1"/>
</dbReference>
<dbReference type="Gene3D" id="3.40.50.720">
    <property type="entry name" value="NAD(P)-binding Rossmann-like Domain"/>
    <property type="match status" value="1"/>
</dbReference>
<feature type="domain" description="NmrA-like" evidence="3">
    <location>
        <begin position="1"/>
        <end position="243"/>
    </location>
</feature>
<dbReference type="RefSeq" id="WP_346118192.1">
    <property type="nucleotide sequence ID" value="NZ_BAAAXC010000005.1"/>
</dbReference>
<accession>A0ABV5QF90</accession>
<dbReference type="InterPro" id="IPR051164">
    <property type="entry name" value="NmrA-like_oxidored"/>
</dbReference>
<evidence type="ECO:0000256" key="2">
    <source>
        <dbReference type="ARBA" id="ARBA00022857"/>
    </source>
</evidence>
<dbReference type="Proteomes" id="UP001589646">
    <property type="component" value="Unassembled WGS sequence"/>
</dbReference>
<name>A0ABV5QF90_9ACTN</name>
<organism evidence="4 5">
    <name type="scientific">Nonomuraea roseola</name>
    <dbReference type="NCBI Taxonomy" id="46179"/>
    <lineage>
        <taxon>Bacteria</taxon>
        <taxon>Bacillati</taxon>
        <taxon>Actinomycetota</taxon>
        <taxon>Actinomycetes</taxon>
        <taxon>Streptosporangiales</taxon>
        <taxon>Streptosporangiaceae</taxon>
        <taxon>Nonomuraea</taxon>
    </lineage>
</organism>
<evidence type="ECO:0000256" key="1">
    <source>
        <dbReference type="ARBA" id="ARBA00006328"/>
    </source>
</evidence>
<dbReference type="PANTHER" id="PTHR42748">
    <property type="entry name" value="NITROGEN METABOLITE REPRESSION PROTEIN NMRA FAMILY MEMBER"/>
    <property type="match status" value="1"/>
</dbReference>